<accession>A0ABD2BH10</accession>
<dbReference type="AlphaFoldDB" id="A0ABD2BH10"/>
<dbReference type="Proteomes" id="UP001607302">
    <property type="component" value="Unassembled WGS sequence"/>
</dbReference>
<proteinExistence type="predicted"/>
<name>A0ABD2BH10_VESSQ</name>
<evidence type="ECO:0000313" key="2">
    <source>
        <dbReference type="EMBL" id="KAL2732046.1"/>
    </source>
</evidence>
<gene>
    <name evidence="2" type="ORF">V1478_004734</name>
</gene>
<sequence>MLDLISFLKKAMAQTTTIETVTVTRPLKMEVRSGNKEKKRRKQEEKETGKVEDWGQVVMGLGGA</sequence>
<keyword evidence="3" id="KW-1185">Reference proteome</keyword>
<evidence type="ECO:0000256" key="1">
    <source>
        <dbReference type="SAM" id="MobiDB-lite"/>
    </source>
</evidence>
<reference evidence="2 3" key="1">
    <citation type="journal article" date="2024" name="Ann. Entomol. Soc. Am.">
        <title>Genomic analyses of the southern and eastern yellowjacket wasps (Hymenoptera: Vespidae) reveal evolutionary signatures of social life.</title>
        <authorList>
            <person name="Catto M.A."/>
            <person name="Caine P.B."/>
            <person name="Orr S.E."/>
            <person name="Hunt B.G."/>
            <person name="Goodisman M.A.D."/>
        </authorList>
    </citation>
    <scope>NUCLEOTIDE SEQUENCE [LARGE SCALE GENOMIC DNA]</scope>
    <source>
        <strain evidence="2">233</strain>
        <tissue evidence="2">Head and thorax</tissue>
    </source>
</reference>
<evidence type="ECO:0000313" key="3">
    <source>
        <dbReference type="Proteomes" id="UP001607302"/>
    </source>
</evidence>
<comment type="caution">
    <text evidence="2">The sequence shown here is derived from an EMBL/GenBank/DDBJ whole genome shotgun (WGS) entry which is preliminary data.</text>
</comment>
<feature type="region of interest" description="Disordered" evidence="1">
    <location>
        <begin position="30"/>
        <end position="53"/>
    </location>
</feature>
<dbReference type="EMBL" id="JAUDFV010000102">
    <property type="protein sequence ID" value="KAL2732046.1"/>
    <property type="molecule type" value="Genomic_DNA"/>
</dbReference>
<protein>
    <submittedName>
        <fullName evidence="2">Uncharacterized protein</fullName>
    </submittedName>
</protein>
<organism evidence="2 3">
    <name type="scientific">Vespula squamosa</name>
    <name type="common">Southern yellow jacket</name>
    <name type="synonym">Wasp</name>
    <dbReference type="NCBI Taxonomy" id="30214"/>
    <lineage>
        <taxon>Eukaryota</taxon>
        <taxon>Metazoa</taxon>
        <taxon>Ecdysozoa</taxon>
        <taxon>Arthropoda</taxon>
        <taxon>Hexapoda</taxon>
        <taxon>Insecta</taxon>
        <taxon>Pterygota</taxon>
        <taxon>Neoptera</taxon>
        <taxon>Endopterygota</taxon>
        <taxon>Hymenoptera</taxon>
        <taxon>Apocrita</taxon>
        <taxon>Aculeata</taxon>
        <taxon>Vespoidea</taxon>
        <taxon>Vespidae</taxon>
        <taxon>Vespinae</taxon>
        <taxon>Vespula</taxon>
    </lineage>
</organism>